<proteinExistence type="predicted"/>
<evidence type="ECO:0000313" key="2">
    <source>
        <dbReference type="EMBL" id="TFU51871.1"/>
    </source>
</evidence>
<name>A0A8H0D4D9_9BACE</name>
<dbReference type="AlphaFoldDB" id="A0A8H0D4D9"/>
<dbReference type="Proteomes" id="UP000298073">
    <property type="component" value="Unassembled WGS sequence"/>
</dbReference>
<feature type="domain" description="YgjP-like metallopeptidase" evidence="1">
    <location>
        <begin position="72"/>
        <end position="180"/>
    </location>
</feature>
<dbReference type="PANTHER" id="PTHR30399:SF1">
    <property type="entry name" value="UTP PYROPHOSPHATASE"/>
    <property type="match status" value="1"/>
</dbReference>
<dbReference type="Pfam" id="PF01863">
    <property type="entry name" value="YgjP-like"/>
    <property type="match status" value="1"/>
</dbReference>
<gene>
    <name evidence="2" type="ORF">E4T97_03370</name>
</gene>
<dbReference type="RefSeq" id="WP_135035746.1">
    <property type="nucleotide sequence ID" value="NZ_BLLS01000030.1"/>
</dbReference>
<dbReference type="EMBL" id="SPPV01000004">
    <property type="protein sequence ID" value="TFU51871.1"/>
    <property type="molecule type" value="Genomic_DNA"/>
</dbReference>
<dbReference type="Gene3D" id="3.30.2010.10">
    <property type="entry name" value="Metalloproteases ('zincins'), catalytic domain"/>
    <property type="match status" value="1"/>
</dbReference>
<protein>
    <submittedName>
        <fullName evidence="2">M48 family peptidase</fullName>
    </submittedName>
</protein>
<organism evidence="2 3">
    <name type="scientific">Bacteroides acidifaciens</name>
    <dbReference type="NCBI Taxonomy" id="85831"/>
    <lineage>
        <taxon>Bacteria</taxon>
        <taxon>Pseudomonadati</taxon>
        <taxon>Bacteroidota</taxon>
        <taxon>Bacteroidia</taxon>
        <taxon>Bacteroidales</taxon>
        <taxon>Bacteroidaceae</taxon>
        <taxon>Bacteroides</taxon>
    </lineage>
</organism>
<evidence type="ECO:0000259" key="1">
    <source>
        <dbReference type="Pfam" id="PF01863"/>
    </source>
</evidence>
<comment type="caution">
    <text evidence="2">The sequence shown here is derived from an EMBL/GenBank/DDBJ whole genome shotgun (WGS) entry which is preliminary data.</text>
</comment>
<dbReference type="InterPro" id="IPR002725">
    <property type="entry name" value="YgjP-like_metallopeptidase"/>
</dbReference>
<reference evidence="2 3" key="1">
    <citation type="submission" date="2019-03" db="EMBL/GenBank/DDBJ databases">
        <title>Diversity of the mouse oral microbiome.</title>
        <authorList>
            <person name="Joseph S."/>
            <person name="Aduse-Opoku J."/>
            <person name="Curtis M."/>
            <person name="Wade W."/>
            <person name="Hashim A."/>
        </authorList>
    </citation>
    <scope>NUCLEOTIDE SEQUENCE [LARGE SCALE GENOMIC DNA]</scope>
    <source>
        <strain evidence="2 3">P2318</strain>
    </source>
</reference>
<dbReference type="InterPro" id="IPR053136">
    <property type="entry name" value="UTP_pyrophosphatase-like"/>
</dbReference>
<evidence type="ECO:0000313" key="3">
    <source>
        <dbReference type="Proteomes" id="UP000298073"/>
    </source>
</evidence>
<dbReference type="CDD" id="cd07344">
    <property type="entry name" value="M48_yhfN_like"/>
    <property type="match status" value="1"/>
</dbReference>
<dbReference type="PANTHER" id="PTHR30399">
    <property type="entry name" value="UNCHARACTERIZED PROTEIN YGJP"/>
    <property type="match status" value="1"/>
</dbReference>
<accession>A0A8H0D4D9</accession>
<sequence length="207" mass="24816">MANMKEQTFKINPKFRLTTKYLSVFWHLVDKETLQCESYIVMPDHHVFSSKNGVEILVHYHDGVLDMIYHPSTVFESKKIQKWLRELLRDTILRIAQDVLPKRVRYWENLKGIYGTGVTVKRLRRSILGQCSFHNHITLQPFLVIFKQEWMDGVILHEMAHYKHKHHRKSFWNYLSILLGKDSEAENVKNDIALSPYYEYYLYLTKK</sequence>